<reference evidence="2" key="1">
    <citation type="journal article" date="2007" name="Plant Cell">
        <title>Dothideomycete-plant interactions illuminated by genome sequencing and EST analysis of the wheat pathogen Stagonospora nodorum.</title>
        <authorList>
            <person name="Hane J.K."/>
            <person name="Lowe R.G."/>
            <person name="Solomon P.S."/>
            <person name="Tan K.C."/>
            <person name="Schoch C.L."/>
            <person name="Spatafora J.W."/>
            <person name="Crous P.W."/>
            <person name="Kodira C."/>
            <person name="Birren B.W."/>
            <person name="Galagan J.E."/>
            <person name="Torriani S.F."/>
            <person name="McDonald B.A."/>
            <person name="Oliver R.P."/>
        </authorList>
    </citation>
    <scope>NUCLEOTIDE SEQUENCE [LARGE SCALE GENOMIC DNA]</scope>
    <source>
        <strain evidence="2">SN15 / ATCC MYA-4574 / FGSC 10173</strain>
    </source>
</reference>
<dbReference type="Proteomes" id="UP000001055">
    <property type="component" value="Unassembled WGS sequence"/>
</dbReference>
<dbReference type="EMBL" id="CH445350">
    <property type="protein sequence ID" value="EAT79304.1"/>
    <property type="molecule type" value="Genomic_DNA"/>
</dbReference>
<gene>
    <name evidence="1" type="ORF">SNOG_13420</name>
</gene>
<evidence type="ECO:0000313" key="1">
    <source>
        <dbReference type="EMBL" id="EAT79304.1"/>
    </source>
</evidence>
<accession>Q0U494</accession>
<dbReference type="VEuPathDB" id="FungiDB:JI435_134200"/>
<sequence>MSSPTSSTLLSTQNLDTASTVSEVFHQYQTLIRLSLRHIQILKAQSQTLADESNTTYEDIENDIARLTNAVAQEYDVNIEYARFLDGWMDGKVVLVRMRHLINLNTAALLID</sequence>
<dbReference type="InParanoid" id="Q0U494"/>
<dbReference type="AlphaFoldDB" id="Q0U494"/>
<protein>
    <submittedName>
        <fullName evidence="1">Uncharacterized protein</fullName>
    </submittedName>
</protein>
<proteinExistence type="predicted"/>
<evidence type="ECO:0000313" key="2">
    <source>
        <dbReference type="Proteomes" id="UP000001055"/>
    </source>
</evidence>
<organism evidence="1 2">
    <name type="scientific">Phaeosphaeria nodorum (strain SN15 / ATCC MYA-4574 / FGSC 10173)</name>
    <name type="common">Glume blotch fungus</name>
    <name type="synonym">Parastagonospora nodorum</name>
    <dbReference type="NCBI Taxonomy" id="321614"/>
    <lineage>
        <taxon>Eukaryota</taxon>
        <taxon>Fungi</taxon>
        <taxon>Dikarya</taxon>
        <taxon>Ascomycota</taxon>
        <taxon>Pezizomycotina</taxon>
        <taxon>Dothideomycetes</taxon>
        <taxon>Pleosporomycetidae</taxon>
        <taxon>Pleosporales</taxon>
        <taxon>Pleosporineae</taxon>
        <taxon>Phaeosphaeriaceae</taxon>
        <taxon>Parastagonospora</taxon>
    </lineage>
</organism>
<dbReference type="KEGG" id="pno:SNOG_13420"/>
<name>Q0U494_PHANO</name>
<dbReference type="RefSeq" id="XP_001803632.1">
    <property type="nucleotide sequence ID" value="XM_001803580.1"/>
</dbReference>
<dbReference type="GeneID" id="5980549"/>
<dbReference type="HOGENOM" id="CLU_2146768_0_0_1"/>